<evidence type="ECO:0000313" key="2">
    <source>
        <dbReference type="Proteomes" id="UP000651120"/>
    </source>
</evidence>
<dbReference type="AlphaFoldDB" id="A0A832SZP2"/>
<proteinExistence type="predicted"/>
<dbReference type="Proteomes" id="UP000651120">
    <property type="component" value="Unassembled WGS sequence"/>
</dbReference>
<protein>
    <submittedName>
        <fullName evidence="1">Uncharacterized protein</fullName>
    </submittedName>
</protein>
<dbReference type="RefSeq" id="WP_011009442.1">
    <property type="nucleotide sequence ID" value="NZ_DAIOPL010000012.1"/>
</dbReference>
<name>A0A832SZP2_9CREN</name>
<organism evidence="1 2">
    <name type="scientific">Pyrobaculum aerophilum</name>
    <dbReference type="NCBI Taxonomy" id="13773"/>
    <lineage>
        <taxon>Archaea</taxon>
        <taxon>Thermoproteota</taxon>
        <taxon>Thermoprotei</taxon>
        <taxon>Thermoproteales</taxon>
        <taxon>Thermoproteaceae</taxon>
        <taxon>Pyrobaculum</taxon>
    </lineage>
</organism>
<accession>A0A832SZP2</accession>
<comment type="caution">
    <text evidence="1">The sequence shown here is derived from an EMBL/GenBank/DDBJ whole genome shotgun (WGS) entry which is preliminary data.</text>
</comment>
<evidence type="ECO:0000313" key="1">
    <source>
        <dbReference type="EMBL" id="HII46604.1"/>
    </source>
</evidence>
<sequence>MPRVVINYVGNHRGKIAALAHFDVIKTSEPLTCYDGIVNFTCVISKTDIKPILNALLKAGVEAEAVEINATWVLASFYNYE</sequence>
<reference evidence="1" key="1">
    <citation type="journal article" date="2020" name="bioRxiv">
        <title>A rank-normalized archaeal taxonomy based on genome phylogeny resolves widespread incomplete and uneven classifications.</title>
        <authorList>
            <person name="Rinke C."/>
            <person name="Chuvochina M."/>
            <person name="Mussig A.J."/>
            <person name="Chaumeil P.-A."/>
            <person name="Waite D.W."/>
            <person name="Whitman W.B."/>
            <person name="Parks D.H."/>
            <person name="Hugenholtz P."/>
        </authorList>
    </citation>
    <scope>NUCLEOTIDE SEQUENCE</scope>
    <source>
        <strain evidence="1">UBA8839</strain>
    </source>
</reference>
<dbReference type="EMBL" id="DUJP01000016">
    <property type="protein sequence ID" value="HII46604.1"/>
    <property type="molecule type" value="Genomic_DNA"/>
</dbReference>
<dbReference type="GeneID" id="1466108"/>
<gene>
    <name evidence="1" type="ORF">HA333_03900</name>
</gene>